<sequence length="379" mass="42295">MKNTSNSPLFSGFILGAAIFLAVILLSYTMVFATTLPDTPLWLRVALTLLLVSLFYILFVASVRAGRDRPGLRRTKIIASFLAMYLVSGYGFSAAYMLFFQGPNILREHVGVAIDSFARLKAVAERDLPIPEYEQVVARVRSSESGLIREINSPSGRNYCGVGPNAMRYIREISQDLKGFTLISGTTSQHNCDDVLLMERIADSYRQDINQRLENHPILAQRGAVVRQKTLGDIQVTTRAQTEELNKYGESLAGIANLLFRFWLFAEVASKLQHAANDYSALLQSLAAVSKTSILAIPRAVDLSSLHRVLSAQEMPWVMLERINHIATWGGLALPFIFDLGGVAYSRRVLERYRQIRRRAQAVYVGNSDVRYLLAATQT</sequence>
<feature type="transmembrane region" description="Helical" evidence="1">
    <location>
        <begin position="326"/>
        <end position="345"/>
    </location>
</feature>
<organism evidence="2">
    <name type="scientific">Magnetospirillum gryphiswaldense</name>
    <dbReference type="NCBI Taxonomy" id="55518"/>
    <lineage>
        <taxon>Bacteria</taxon>
        <taxon>Pseudomonadati</taxon>
        <taxon>Pseudomonadota</taxon>
        <taxon>Alphaproteobacteria</taxon>
        <taxon>Rhodospirillales</taxon>
        <taxon>Rhodospirillaceae</taxon>
        <taxon>Magnetospirillum</taxon>
    </lineage>
</organism>
<feature type="transmembrane region" description="Helical" evidence="1">
    <location>
        <begin position="77"/>
        <end position="99"/>
    </location>
</feature>
<proteinExistence type="predicted"/>
<feature type="transmembrane region" description="Helical" evidence="1">
    <location>
        <begin position="12"/>
        <end position="35"/>
    </location>
</feature>
<evidence type="ECO:0000313" key="2">
    <source>
        <dbReference type="EMBL" id="CAM76854.1"/>
    </source>
</evidence>
<keyword evidence="1" id="KW-0472">Membrane</keyword>
<feature type="transmembrane region" description="Helical" evidence="1">
    <location>
        <begin position="41"/>
        <end position="65"/>
    </location>
</feature>
<dbReference type="EMBL" id="CU459003">
    <property type="protein sequence ID" value="CAM76854.1"/>
    <property type="molecule type" value="Genomic_DNA"/>
</dbReference>
<gene>
    <name evidence="2" type="ORF">MGR_1101</name>
</gene>
<accession>A4U1U7</accession>
<evidence type="ECO:0000256" key="1">
    <source>
        <dbReference type="SAM" id="Phobius"/>
    </source>
</evidence>
<keyword evidence="1" id="KW-0812">Transmembrane</keyword>
<protein>
    <submittedName>
        <fullName evidence="2">Membrane protein</fullName>
    </submittedName>
</protein>
<keyword evidence="1" id="KW-1133">Transmembrane helix</keyword>
<name>A4U1U7_9PROT</name>
<dbReference type="AlphaFoldDB" id="A4U1U7"/>
<reference evidence="2" key="1">
    <citation type="journal article" date="2007" name="J. Bacteriol.">
        <title>Comparative genome analysis of four magnetotactic bacteria reveals a complex set of group-specific genes implicated in magnetosome biomineralization and function.</title>
        <authorList>
            <person name="Richter M."/>
            <person name="Kube M."/>
            <person name="Bazylinski D.A."/>
            <person name="Lombardot T."/>
            <person name="Gloeckner F.O."/>
            <person name="Reinhardt R."/>
            <person name="Schueler D."/>
        </authorList>
    </citation>
    <scope>NUCLEOTIDE SEQUENCE</scope>
    <source>
        <strain evidence="2">MSR-1</strain>
    </source>
</reference>
<dbReference type="RefSeq" id="WP_106003420.1">
    <property type="nucleotide sequence ID" value="NZ_CP027527.1"/>
</dbReference>